<dbReference type="OrthoDB" id="1906820at2759"/>
<protein>
    <recommendedName>
        <fullName evidence="1">RNase H type-1 domain-containing protein</fullName>
    </recommendedName>
</protein>
<gene>
    <name evidence="2" type="ORF">CJ030_MR4G018391</name>
</gene>
<proteinExistence type="predicted"/>
<dbReference type="InterPro" id="IPR052929">
    <property type="entry name" value="RNase_H-like_EbsB-rel"/>
</dbReference>
<dbReference type="EMBL" id="RXIC02000022">
    <property type="protein sequence ID" value="KAB1215305.1"/>
    <property type="molecule type" value="Genomic_DNA"/>
</dbReference>
<evidence type="ECO:0000313" key="3">
    <source>
        <dbReference type="Proteomes" id="UP000516437"/>
    </source>
</evidence>
<evidence type="ECO:0000259" key="1">
    <source>
        <dbReference type="Pfam" id="PF13456"/>
    </source>
</evidence>
<dbReference type="PANTHER" id="PTHR47074">
    <property type="entry name" value="BNAC02G40300D PROTEIN"/>
    <property type="match status" value="1"/>
</dbReference>
<dbReference type="Pfam" id="PF13456">
    <property type="entry name" value="RVT_3"/>
    <property type="match status" value="1"/>
</dbReference>
<organism evidence="2 3">
    <name type="scientific">Morella rubra</name>
    <name type="common">Chinese bayberry</name>
    <dbReference type="NCBI Taxonomy" id="262757"/>
    <lineage>
        <taxon>Eukaryota</taxon>
        <taxon>Viridiplantae</taxon>
        <taxon>Streptophyta</taxon>
        <taxon>Embryophyta</taxon>
        <taxon>Tracheophyta</taxon>
        <taxon>Spermatophyta</taxon>
        <taxon>Magnoliopsida</taxon>
        <taxon>eudicotyledons</taxon>
        <taxon>Gunneridae</taxon>
        <taxon>Pentapetalae</taxon>
        <taxon>rosids</taxon>
        <taxon>fabids</taxon>
        <taxon>Fagales</taxon>
        <taxon>Myricaceae</taxon>
        <taxon>Morella</taxon>
    </lineage>
</organism>
<sequence length="227" mass="24755">MLGSCDVSSGHQSASPTLTLQSLKQTRGGPHIEPLLWCCDTSLQQPPQLLQVVGLSKWSLLWRSSGWLPPLPGIIKVNVDVAMRPLFAMAACVCRDHQGKILYAAAKKLCCVDSTMGEAEALWFGVSIANQFSWPDVIFEGGPLVVMTAVDRPLSDCPWQIESVVAMIKSCFAAHPSFKCSFSPWCANFAAHSLAQWAASSLREGCFLEFCGHSDRLPRIYEGSDPP</sequence>
<dbReference type="GO" id="GO:0004523">
    <property type="term" value="F:RNA-DNA hybrid ribonuclease activity"/>
    <property type="evidence" value="ECO:0007669"/>
    <property type="project" value="InterPro"/>
</dbReference>
<dbReference type="AlphaFoldDB" id="A0A6A1VRN3"/>
<name>A0A6A1VRN3_9ROSI</name>
<accession>A0A6A1VRN3</accession>
<dbReference type="CDD" id="cd06222">
    <property type="entry name" value="RNase_H_like"/>
    <property type="match status" value="1"/>
</dbReference>
<reference evidence="2 3" key="1">
    <citation type="journal article" date="2019" name="Plant Biotechnol. J.">
        <title>The red bayberry genome and genetic basis of sex determination.</title>
        <authorList>
            <person name="Jia H.M."/>
            <person name="Jia H.J."/>
            <person name="Cai Q.L."/>
            <person name="Wang Y."/>
            <person name="Zhao H.B."/>
            <person name="Yang W.F."/>
            <person name="Wang G.Y."/>
            <person name="Li Y.H."/>
            <person name="Zhan D.L."/>
            <person name="Shen Y.T."/>
            <person name="Niu Q.F."/>
            <person name="Chang L."/>
            <person name="Qiu J."/>
            <person name="Zhao L."/>
            <person name="Xie H.B."/>
            <person name="Fu W.Y."/>
            <person name="Jin J."/>
            <person name="Li X.W."/>
            <person name="Jiao Y."/>
            <person name="Zhou C.C."/>
            <person name="Tu T."/>
            <person name="Chai C.Y."/>
            <person name="Gao J.L."/>
            <person name="Fan L.J."/>
            <person name="van de Weg E."/>
            <person name="Wang J.Y."/>
            <person name="Gao Z.S."/>
        </authorList>
    </citation>
    <scope>NUCLEOTIDE SEQUENCE [LARGE SCALE GENOMIC DNA]</scope>
    <source>
        <tissue evidence="2">Leaves</tissue>
    </source>
</reference>
<keyword evidence="3" id="KW-1185">Reference proteome</keyword>
<feature type="domain" description="RNase H type-1" evidence="1">
    <location>
        <begin position="80"/>
        <end position="198"/>
    </location>
</feature>
<dbReference type="PANTHER" id="PTHR47074:SF11">
    <property type="entry name" value="REVERSE TRANSCRIPTASE-LIKE PROTEIN"/>
    <property type="match status" value="1"/>
</dbReference>
<dbReference type="Proteomes" id="UP000516437">
    <property type="component" value="Chromosome 4"/>
</dbReference>
<dbReference type="InterPro" id="IPR002156">
    <property type="entry name" value="RNaseH_domain"/>
</dbReference>
<dbReference type="GO" id="GO:0003676">
    <property type="term" value="F:nucleic acid binding"/>
    <property type="evidence" value="ECO:0007669"/>
    <property type="project" value="InterPro"/>
</dbReference>
<comment type="caution">
    <text evidence="2">The sequence shown here is derived from an EMBL/GenBank/DDBJ whole genome shotgun (WGS) entry which is preliminary data.</text>
</comment>
<evidence type="ECO:0000313" key="2">
    <source>
        <dbReference type="EMBL" id="KAB1215305.1"/>
    </source>
</evidence>
<dbReference type="InterPro" id="IPR044730">
    <property type="entry name" value="RNase_H-like_dom_plant"/>
</dbReference>